<dbReference type="AlphaFoldDB" id="A0A0W0FEH5"/>
<dbReference type="Gene3D" id="3.40.50.300">
    <property type="entry name" value="P-loop containing nucleotide triphosphate hydrolases"/>
    <property type="match status" value="1"/>
</dbReference>
<comment type="caution">
    <text evidence="1">The sequence shown here is derived from an EMBL/GenBank/DDBJ whole genome shotgun (WGS) entry which is preliminary data.</text>
</comment>
<evidence type="ECO:0000313" key="1">
    <source>
        <dbReference type="EMBL" id="KTB34693.1"/>
    </source>
</evidence>
<sequence length="133" mass="14843">MLLSPGDRPKVFGLTASPIQNAKNPIVSLNIPQTNIDAQVIGVLDHVDELAQHTPRPVEVIQEYPISLEQSSYPEPSSWSCINVFDRATLSAIAEYWPVIECRHHVASDNLGPYCASLYLFMEMRKAISTSQY</sequence>
<dbReference type="EMBL" id="LATX01002049">
    <property type="protein sequence ID" value="KTB34693.1"/>
    <property type="molecule type" value="Genomic_DNA"/>
</dbReference>
<gene>
    <name evidence="1" type="ORF">WG66_12713</name>
</gene>
<proteinExistence type="predicted"/>
<evidence type="ECO:0000313" key="2">
    <source>
        <dbReference type="Proteomes" id="UP000054988"/>
    </source>
</evidence>
<reference evidence="1 2" key="1">
    <citation type="submission" date="2015-12" db="EMBL/GenBank/DDBJ databases">
        <title>Draft genome sequence of Moniliophthora roreri, the causal agent of frosty pod rot of cacao.</title>
        <authorList>
            <person name="Aime M.C."/>
            <person name="Diaz-Valderrama J.R."/>
            <person name="Kijpornyongpan T."/>
            <person name="Phillips-Mora W."/>
        </authorList>
    </citation>
    <scope>NUCLEOTIDE SEQUENCE [LARGE SCALE GENOMIC DNA]</scope>
    <source>
        <strain evidence="1 2">MCA 2952</strain>
    </source>
</reference>
<accession>A0A0W0FEH5</accession>
<dbReference type="InterPro" id="IPR027417">
    <property type="entry name" value="P-loop_NTPase"/>
</dbReference>
<name>A0A0W0FEH5_MONRR</name>
<protein>
    <submittedName>
        <fullName evidence="1">Uncharacterized protein</fullName>
    </submittedName>
</protein>
<dbReference type="Proteomes" id="UP000054988">
    <property type="component" value="Unassembled WGS sequence"/>
</dbReference>
<organism evidence="1 2">
    <name type="scientific">Moniliophthora roreri</name>
    <name type="common">Frosty pod rot fungus</name>
    <name type="synonym">Monilia roreri</name>
    <dbReference type="NCBI Taxonomy" id="221103"/>
    <lineage>
        <taxon>Eukaryota</taxon>
        <taxon>Fungi</taxon>
        <taxon>Dikarya</taxon>
        <taxon>Basidiomycota</taxon>
        <taxon>Agaricomycotina</taxon>
        <taxon>Agaricomycetes</taxon>
        <taxon>Agaricomycetidae</taxon>
        <taxon>Agaricales</taxon>
        <taxon>Marasmiineae</taxon>
        <taxon>Marasmiaceae</taxon>
        <taxon>Moniliophthora</taxon>
    </lineage>
</organism>